<evidence type="ECO:0000313" key="3">
    <source>
        <dbReference type="EMBL" id="KAF9461568.1"/>
    </source>
</evidence>
<dbReference type="AlphaFoldDB" id="A0A9P5Y1H6"/>
<accession>A0A9P5Y1H6</accession>
<keyword evidence="4" id="KW-1185">Reference proteome</keyword>
<dbReference type="Proteomes" id="UP000807353">
    <property type="component" value="Unassembled WGS sequence"/>
</dbReference>
<keyword evidence="2" id="KW-1133">Transmembrane helix</keyword>
<feature type="region of interest" description="Disordered" evidence="1">
    <location>
        <begin position="158"/>
        <end position="195"/>
    </location>
</feature>
<evidence type="ECO:0000256" key="1">
    <source>
        <dbReference type="SAM" id="MobiDB-lite"/>
    </source>
</evidence>
<organism evidence="3 4">
    <name type="scientific">Collybia nuda</name>
    <dbReference type="NCBI Taxonomy" id="64659"/>
    <lineage>
        <taxon>Eukaryota</taxon>
        <taxon>Fungi</taxon>
        <taxon>Dikarya</taxon>
        <taxon>Basidiomycota</taxon>
        <taxon>Agaricomycotina</taxon>
        <taxon>Agaricomycetes</taxon>
        <taxon>Agaricomycetidae</taxon>
        <taxon>Agaricales</taxon>
        <taxon>Tricholomatineae</taxon>
        <taxon>Clitocybaceae</taxon>
        <taxon>Collybia</taxon>
    </lineage>
</organism>
<sequence length="210" mass="21995">MATTTTVTITPLPTTETSVMTSNVIISTTIFTTSEPTTLISSTPVGGSPGPITVTVFTPDSASGTNTIGDHGSPKSPLSGGVSGGIIGGIVTVCILAIVFGAYIIMRRRGWKLHRRQGDKPDTNTPTPEIEIRGDGYNHLAPGAYETTTGTHVVQPHRFPGQPEIHSPGQSPPTVHPASTLPSYPGTARGVSPPDYVVHSHQIRTKRVVT</sequence>
<keyword evidence="2" id="KW-0812">Transmembrane</keyword>
<evidence type="ECO:0000313" key="4">
    <source>
        <dbReference type="Proteomes" id="UP000807353"/>
    </source>
</evidence>
<dbReference type="EMBL" id="MU150282">
    <property type="protein sequence ID" value="KAF9461568.1"/>
    <property type="molecule type" value="Genomic_DNA"/>
</dbReference>
<evidence type="ECO:0000256" key="2">
    <source>
        <dbReference type="SAM" id="Phobius"/>
    </source>
</evidence>
<gene>
    <name evidence="3" type="ORF">BDZ94DRAFT_1310454</name>
</gene>
<comment type="caution">
    <text evidence="3">The sequence shown here is derived from an EMBL/GenBank/DDBJ whole genome shotgun (WGS) entry which is preliminary data.</text>
</comment>
<reference evidence="3" key="1">
    <citation type="submission" date="2020-11" db="EMBL/GenBank/DDBJ databases">
        <authorList>
            <consortium name="DOE Joint Genome Institute"/>
            <person name="Ahrendt S."/>
            <person name="Riley R."/>
            <person name="Andreopoulos W."/>
            <person name="Labutti K."/>
            <person name="Pangilinan J."/>
            <person name="Ruiz-Duenas F.J."/>
            <person name="Barrasa J.M."/>
            <person name="Sanchez-Garcia M."/>
            <person name="Camarero S."/>
            <person name="Miyauchi S."/>
            <person name="Serrano A."/>
            <person name="Linde D."/>
            <person name="Babiker R."/>
            <person name="Drula E."/>
            <person name="Ayuso-Fernandez I."/>
            <person name="Pacheco R."/>
            <person name="Padilla G."/>
            <person name="Ferreira P."/>
            <person name="Barriuso J."/>
            <person name="Kellner H."/>
            <person name="Castanera R."/>
            <person name="Alfaro M."/>
            <person name="Ramirez L."/>
            <person name="Pisabarro A.G."/>
            <person name="Kuo A."/>
            <person name="Tritt A."/>
            <person name="Lipzen A."/>
            <person name="He G."/>
            <person name="Yan M."/>
            <person name="Ng V."/>
            <person name="Cullen D."/>
            <person name="Martin F."/>
            <person name="Rosso M.-N."/>
            <person name="Henrissat B."/>
            <person name="Hibbett D."/>
            <person name="Martinez A.T."/>
            <person name="Grigoriev I.V."/>
        </authorList>
    </citation>
    <scope>NUCLEOTIDE SEQUENCE</scope>
    <source>
        <strain evidence="3">CBS 247.69</strain>
    </source>
</reference>
<keyword evidence="2" id="KW-0472">Membrane</keyword>
<name>A0A9P5Y1H6_9AGAR</name>
<proteinExistence type="predicted"/>
<protein>
    <submittedName>
        <fullName evidence="3">Uncharacterized protein</fullName>
    </submittedName>
</protein>
<feature type="transmembrane region" description="Helical" evidence="2">
    <location>
        <begin position="86"/>
        <end position="106"/>
    </location>
</feature>